<evidence type="ECO:0000313" key="3">
    <source>
        <dbReference type="Proteomes" id="UP000762676"/>
    </source>
</evidence>
<protein>
    <submittedName>
        <fullName evidence="2">Uncharacterized protein</fullName>
    </submittedName>
</protein>
<comment type="caution">
    <text evidence="2">The sequence shown here is derived from an EMBL/GenBank/DDBJ whole genome shotgun (WGS) entry which is preliminary data.</text>
</comment>
<organism evidence="2 3">
    <name type="scientific">Elysia marginata</name>
    <dbReference type="NCBI Taxonomy" id="1093978"/>
    <lineage>
        <taxon>Eukaryota</taxon>
        <taxon>Metazoa</taxon>
        <taxon>Spiralia</taxon>
        <taxon>Lophotrochozoa</taxon>
        <taxon>Mollusca</taxon>
        <taxon>Gastropoda</taxon>
        <taxon>Heterobranchia</taxon>
        <taxon>Euthyneura</taxon>
        <taxon>Panpulmonata</taxon>
        <taxon>Sacoglossa</taxon>
        <taxon>Placobranchoidea</taxon>
        <taxon>Plakobranchidae</taxon>
        <taxon>Elysia</taxon>
    </lineage>
</organism>
<proteinExistence type="predicted"/>
<evidence type="ECO:0000313" key="2">
    <source>
        <dbReference type="EMBL" id="GFS02819.1"/>
    </source>
</evidence>
<reference evidence="2 3" key="1">
    <citation type="journal article" date="2021" name="Elife">
        <title>Chloroplast acquisition without the gene transfer in kleptoplastic sea slugs, Plakobranchus ocellatus.</title>
        <authorList>
            <person name="Maeda T."/>
            <person name="Takahashi S."/>
            <person name="Yoshida T."/>
            <person name="Shimamura S."/>
            <person name="Takaki Y."/>
            <person name="Nagai Y."/>
            <person name="Toyoda A."/>
            <person name="Suzuki Y."/>
            <person name="Arimoto A."/>
            <person name="Ishii H."/>
            <person name="Satoh N."/>
            <person name="Nishiyama T."/>
            <person name="Hasebe M."/>
            <person name="Maruyama T."/>
            <person name="Minagawa J."/>
            <person name="Obokata J."/>
            <person name="Shigenobu S."/>
        </authorList>
    </citation>
    <scope>NUCLEOTIDE SEQUENCE [LARGE SCALE GENOMIC DNA]</scope>
</reference>
<sequence length="84" mass="9101">MADGLAGPVSQSSAVKPTLPMDVDQSSNITGAAATRTNLIQLPGTRDQHRLLPNLFFRLYPYGNSFLCFNLIGVTRDACFGRQS</sequence>
<dbReference type="AlphaFoldDB" id="A0AAV4HX98"/>
<feature type="region of interest" description="Disordered" evidence="1">
    <location>
        <begin position="1"/>
        <end position="21"/>
    </location>
</feature>
<accession>A0AAV4HX98</accession>
<dbReference type="Proteomes" id="UP000762676">
    <property type="component" value="Unassembled WGS sequence"/>
</dbReference>
<name>A0AAV4HX98_9GAST</name>
<keyword evidence="3" id="KW-1185">Reference proteome</keyword>
<dbReference type="EMBL" id="BMAT01005935">
    <property type="protein sequence ID" value="GFS02819.1"/>
    <property type="molecule type" value="Genomic_DNA"/>
</dbReference>
<evidence type="ECO:0000256" key="1">
    <source>
        <dbReference type="SAM" id="MobiDB-lite"/>
    </source>
</evidence>
<gene>
    <name evidence="2" type="ORF">ElyMa_002873200</name>
</gene>